<dbReference type="Proteomes" id="UP001500353">
    <property type="component" value="Unassembled WGS sequence"/>
</dbReference>
<dbReference type="InterPro" id="IPR011335">
    <property type="entry name" value="Restrct_endonuc-II-like"/>
</dbReference>
<evidence type="ECO:0000256" key="4">
    <source>
        <dbReference type="ARBA" id="ARBA00022801"/>
    </source>
</evidence>
<dbReference type="Gene3D" id="3.40.960.10">
    <property type="entry name" value="VSR Endonuclease"/>
    <property type="match status" value="1"/>
</dbReference>
<comment type="caution">
    <text evidence="7">The sequence shown here is derived from an EMBL/GenBank/DDBJ whole genome shotgun (WGS) entry which is preliminary data.</text>
</comment>
<comment type="function">
    <text evidence="6">May nick specific sequences that contain T:G mispairs resulting from m5C-deamination.</text>
</comment>
<name>A0ABP9MU45_9FLAO</name>
<keyword evidence="5 6" id="KW-0234">DNA repair</keyword>
<keyword evidence="3 6" id="KW-0227">DNA damage</keyword>
<reference evidence="8" key="1">
    <citation type="journal article" date="2019" name="Int. J. Syst. Evol. Microbiol.">
        <title>The Global Catalogue of Microorganisms (GCM) 10K type strain sequencing project: providing services to taxonomists for standard genome sequencing and annotation.</title>
        <authorList>
            <consortium name="The Broad Institute Genomics Platform"/>
            <consortium name="The Broad Institute Genome Sequencing Center for Infectious Disease"/>
            <person name="Wu L."/>
            <person name="Ma J."/>
        </authorList>
    </citation>
    <scope>NUCLEOTIDE SEQUENCE [LARGE SCALE GENOMIC DNA]</scope>
    <source>
        <strain evidence="8">JCM 18019</strain>
    </source>
</reference>
<dbReference type="Pfam" id="PF03852">
    <property type="entry name" value="Vsr"/>
    <property type="match status" value="1"/>
</dbReference>
<proteinExistence type="inferred from homology"/>
<dbReference type="NCBIfam" id="TIGR00632">
    <property type="entry name" value="vsr"/>
    <property type="match status" value="1"/>
</dbReference>
<dbReference type="CDD" id="cd00221">
    <property type="entry name" value="Vsr"/>
    <property type="match status" value="1"/>
</dbReference>
<evidence type="ECO:0000256" key="3">
    <source>
        <dbReference type="ARBA" id="ARBA00022763"/>
    </source>
</evidence>
<evidence type="ECO:0000256" key="5">
    <source>
        <dbReference type="ARBA" id="ARBA00023204"/>
    </source>
</evidence>
<dbReference type="EC" id="3.1.-.-" evidence="6"/>
<dbReference type="SUPFAM" id="SSF52980">
    <property type="entry name" value="Restriction endonuclease-like"/>
    <property type="match status" value="1"/>
</dbReference>
<evidence type="ECO:0000313" key="8">
    <source>
        <dbReference type="Proteomes" id="UP001500353"/>
    </source>
</evidence>
<evidence type="ECO:0000256" key="6">
    <source>
        <dbReference type="PIRNR" id="PIRNR018267"/>
    </source>
</evidence>
<evidence type="ECO:0000256" key="2">
    <source>
        <dbReference type="ARBA" id="ARBA00022759"/>
    </source>
</evidence>
<protein>
    <recommendedName>
        <fullName evidence="6">Very short patch repair endonuclease</fullName>
        <ecNumber evidence="6">3.1.-.-</ecNumber>
    </recommendedName>
</protein>
<dbReference type="InterPro" id="IPR004603">
    <property type="entry name" value="DNA_mismatch_endonuc_vsr"/>
</dbReference>
<dbReference type="EMBL" id="BAABHX010000008">
    <property type="protein sequence ID" value="GAA5100533.1"/>
    <property type="molecule type" value="Genomic_DNA"/>
</dbReference>
<evidence type="ECO:0000313" key="7">
    <source>
        <dbReference type="EMBL" id="GAA5100533.1"/>
    </source>
</evidence>
<dbReference type="PIRSF" id="PIRSF018267">
    <property type="entry name" value="VSR_endonuc"/>
    <property type="match status" value="1"/>
</dbReference>
<sequence>MELFMADKHTPEQRRFNMQQIKSKNTKPEVLLRKILFSKGYRYRINSKNLPGKPDIVLKKYNTIIFVNGCFWHGHKNCTYFVIPKTNTDFWINKINANKNRDQNNFKSLLKLGWNIITIWECELKKDNIEKTVNKLIEELQNNIEK</sequence>
<accession>A0ABP9MU45</accession>
<keyword evidence="4 6" id="KW-0378">Hydrolase</keyword>
<dbReference type="GO" id="GO:0004519">
    <property type="term" value="F:endonuclease activity"/>
    <property type="evidence" value="ECO:0007669"/>
    <property type="project" value="UniProtKB-KW"/>
</dbReference>
<keyword evidence="1 6" id="KW-0540">Nuclease</keyword>
<comment type="similarity">
    <text evidence="6">Belongs to the vsr family.</text>
</comment>
<keyword evidence="8" id="KW-1185">Reference proteome</keyword>
<organism evidence="7 8">
    <name type="scientific">Chryseobacterium ginsengisoli</name>
    <dbReference type="NCBI Taxonomy" id="363853"/>
    <lineage>
        <taxon>Bacteria</taxon>
        <taxon>Pseudomonadati</taxon>
        <taxon>Bacteroidota</taxon>
        <taxon>Flavobacteriia</taxon>
        <taxon>Flavobacteriales</taxon>
        <taxon>Weeksellaceae</taxon>
        <taxon>Chryseobacterium group</taxon>
        <taxon>Chryseobacterium</taxon>
    </lineage>
</organism>
<evidence type="ECO:0000256" key="1">
    <source>
        <dbReference type="ARBA" id="ARBA00022722"/>
    </source>
</evidence>
<gene>
    <name evidence="7" type="ORF">GCM10023210_39160</name>
</gene>
<keyword evidence="2 6" id="KW-0255">Endonuclease</keyword>